<keyword evidence="2" id="KW-0812">Transmembrane</keyword>
<dbReference type="EMBL" id="BT083971">
    <property type="protein sequence ID" value="ACR34324.1"/>
    <property type="molecule type" value="mRNA"/>
</dbReference>
<feature type="compositionally biased region" description="Low complexity" evidence="1">
    <location>
        <begin position="93"/>
        <end position="117"/>
    </location>
</feature>
<feature type="transmembrane region" description="Helical" evidence="2">
    <location>
        <begin position="208"/>
        <end position="227"/>
    </location>
</feature>
<reference evidence="3" key="1">
    <citation type="journal article" date="2009" name="PLoS Genet.">
        <title>Sequencing, mapping, and analysis of 27,455 maize full-length cDNAs.</title>
        <authorList>
            <person name="Soderlund C."/>
            <person name="Descour A."/>
            <person name="Kudrna D."/>
            <person name="Bomhoff M."/>
            <person name="Boyd L."/>
            <person name="Currie J."/>
            <person name="Angelova A."/>
            <person name="Collura K."/>
            <person name="Wissotski M."/>
            <person name="Ashley E."/>
            <person name="Morrow D."/>
            <person name="Fernandes J."/>
            <person name="Walbot V."/>
            <person name="Yu Y."/>
        </authorList>
    </citation>
    <scope>NUCLEOTIDE SEQUENCE</scope>
    <source>
        <strain evidence="3">B73</strain>
    </source>
</reference>
<organism evidence="3">
    <name type="scientific">Zea mays</name>
    <name type="common">Maize</name>
    <dbReference type="NCBI Taxonomy" id="4577"/>
    <lineage>
        <taxon>Eukaryota</taxon>
        <taxon>Viridiplantae</taxon>
        <taxon>Streptophyta</taxon>
        <taxon>Embryophyta</taxon>
        <taxon>Tracheophyta</taxon>
        <taxon>Spermatophyta</taxon>
        <taxon>Magnoliopsida</taxon>
        <taxon>Liliopsida</taxon>
        <taxon>Poales</taxon>
        <taxon>Poaceae</taxon>
        <taxon>PACMAD clade</taxon>
        <taxon>Panicoideae</taxon>
        <taxon>Andropogonodae</taxon>
        <taxon>Andropogoneae</taxon>
        <taxon>Tripsacinae</taxon>
        <taxon>Zea</taxon>
    </lineage>
</organism>
<accession>C4IZH4</accession>
<name>C4IZH4_MAIZE</name>
<proteinExistence type="evidence at transcript level"/>
<dbReference type="AlphaFoldDB" id="C4IZH4"/>
<dbReference type="HOGENOM" id="CLU_1216316_0_0_1"/>
<protein>
    <submittedName>
        <fullName evidence="3">Uncharacterized protein</fullName>
    </submittedName>
</protein>
<evidence type="ECO:0000256" key="2">
    <source>
        <dbReference type="SAM" id="Phobius"/>
    </source>
</evidence>
<sequence>MLMELLTAKIPNQVDQLEGTVPGSVRGRPLQPEGGSPAGRAHMGGARSLRARRRPQHRSPPGTSDAPGLQVLHHQLTGVATCRRSAVNRRHLPLLPGPLSGPSRRPAPAPAAAAQAEGGAGVSRVAGEPIVRHPRGREGQSHVLLLRGAEPVERRAQAGTHAGALLLRVRELDRHPARHLPVLRMGLVNSKASRDLGWCFNRGRRAMLLRLAAAPPSSVYIIIVIIMV</sequence>
<keyword evidence="2" id="KW-0472">Membrane</keyword>
<keyword evidence="2" id="KW-1133">Transmembrane helix</keyword>
<feature type="region of interest" description="Disordered" evidence="1">
    <location>
        <begin position="17"/>
        <end position="69"/>
    </location>
</feature>
<evidence type="ECO:0000313" key="3">
    <source>
        <dbReference type="EMBL" id="ACR34324.1"/>
    </source>
</evidence>
<feature type="region of interest" description="Disordered" evidence="1">
    <location>
        <begin position="93"/>
        <end position="122"/>
    </location>
</feature>
<evidence type="ECO:0000256" key="1">
    <source>
        <dbReference type="SAM" id="MobiDB-lite"/>
    </source>
</evidence>